<comment type="caution">
    <text evidence="1">The sequence shown here is derived from an EMBL/GenBank/DDBJ whole genome shotgun (WGS) entry which is preliminary data.</text>
</comment>
<keyword evidence="2" id="KW-1185">Reference proteome</keyword>
<gene>
    <name evidence="1" type="ORF">OBRU01_04664</name>
</gene>
<evidence type="ECO:0000313" key="1">
    <source>
        <dbReference type="EMBL" id="KOB77105.1"/>
    </source>
</evidence>
<organism evidence="1 2">
    <name type="scientific">Operophtera brumata</name>
    <name type="common">Winter moth</name>
    <name type="synonym">Phalaena brumata</name>
    <dbReference type="NCBI Taxonomy" id="104452"/>
    <lineage>
        <taxon>Eukaryota</taxon>
        <taxon>Metazoa</taxon>
        <taxon>Ecdysozoa</taxon>
        <taxon>Arthropoda</taxon>
        <taxon>Hexapoda</taxon>
        <taxon>Insecta</taxon>
        <taxon>Pterygota</taxon>
        <taxon>Neoptera</taxon>
        <taxon>Endopterygota</taxon>
        <taxon>Lepidoptera</taxon>
        <taxon>Glossata</taxon>
        <taxon>Ditrysia</taxon>
        <taxon>Geometroidea</taxon>
        <taxon>Geometridae</taxon>
        <taxon>Larentiinae</taxon>
        <taxon>Operophtera</taxon>
    </lineage>
</organism>
<protein>
    <submittedName>
        <fullName evidence="1">Uncharacterized protein</fullName>
    </submittedName>
</protein>
<reference evidence="1 2" key="1">
    <citation type="journal article" date="2015" name="Genome Biol. Evol.">
        <title>The genome of winter moth (Operophtera brumata) provides a genomic perspective on sexual dimorphism and phenology.</title>
        <authorList>
            <person name="Derks M.F."/>
            <person name="Smit S."/>
            <person name="Salis L."/>
            <person name="Schijlen E."/>
            <person name="Bossers A."/>
            <person name="Mateman C."/>
            <person name="Pijl A.S."/>
            <person name="de Ridder D."/>
            <person name="Groenen M.A."/>
            <person name="Visser M.E."/>
            <person name="Megens H.J."/>
        </authorList>
    </citation>
    <scope>NUCLEOTIDE SEQUENCE [LARGE SCALE GENOMIC DNA]</scope>
    <source>
        <strain evidence="1">WM2013NL</strain>
        <tissue evidence="1">Head and thorax</tissue>
    </source>
</reference>
<sequence length="180" mass="20574">MMKSAEAHDDTRYRTERQINSIPLVYPYGGTYKLLIGFASPVPNKDKIGLLFGVNFQYQYAQFTNISQLSQYYFIKRVTRELQNNLGRDEQPLRGQMNTEGRGDERLVFYKSIADMMTAPDYGRTPFDEEDPDWAEISEEMSPYIDAAVAGRQMFSCQAVYGGCPEGEGLMELISTLRDD</sequence>
<accession>A0A0L7LNU8</accession>
<proteinExistence type="predicted"/>
<dbReference type="Proteomes" id="UP000037510">
    <property type="component" value="Unassembled WGS sequence"/>
</dbReference>
<dbReference type="AlphaFoldDB" id="A0A0L7LNU8"/>
<name>A0A0L7LNU8_OPEBR</name>
<dbReference type="EMBL" id="JTDY01000454">
    <property type="protein sequence ID" value="KOB77105.1"/>
    <property type="molecule type" value="Genomic_DNA"/>
</dbReference>
<evidence type="ECO:0000313" key="2">
    <source>
        <dbReference type="Proteomes" id="UP000037510"/>
    </source>
</evidence>